<dbReference type="EMBL" id="ML995490">
    <property type="protein sequence ID" value="KAF2140187.1"/>
    <property type="molecule type" value="Genomic_DNA"/>
</dbReference>
<keyword evidence="3" id="KW-1185">Reference proteome</keyword>
<dbReference type="GeneID" id="54304296"/>
<protein>
    <submittedName>
        <fullName evidence="2">Uncharacterized protein</fullName>
    </submittedName>
</protein>
<dbReference type="AlphaFoldDB" id="A0A6A6BB94"/>
<sequence length="104" mass="11065">MSHGHGHARCAVSALPSPPRCLTRDGTGLRGTAWRARGAAGGGAGREGSGGRGRTDRVGGLCGRTQQPTWLGFARLARYGRMRGLDVCVYADWSRRPPLAQLHK</sequence>
<evidence type="ECO:0000256" key="1">
    <source>
        <dbReference type="SAM" id="MobiDB-lite"/>
    </source>
</evidence>
<organism evidence="2 3">
    <name type="scientific">Aplosporella prunicola CBS 121167</name>
    <dbReference type="NCBI Taxonomy" id="1176127"/>
    <lineage>
        <taxon>Eukaryota</taxon>
        <taxon>Fungi</taxon>
        <taxon>Dikarya</taxon>
        <taxon>Ascomycota</taxon>
        <taxon>Pezizomycotina</taxon>
        <taxon>Dothideomycetes</taxon>
        <taxon>Dothideomycetes incertae sedis</taxon>
        <taxon>Botryosphaeriales</taxon>
        <taxon>Aplosporellaceae</taxon>
        <taxon>Aplosporella</taxon>
    </lineage>
</organism>
<accession>A0A6A6BB94</accession>
<dbReference type="Proteomes" id="UP000799438">
    <property type="component" value="Unassembled WGS sequence"/>
</dbReference>
<feature type="region of interest" description="Disordered" evidence="1">
    <location>
        <begin position="22"/>
        <end position="61"/>
    </location>
</feature>
<feature type="compositionally biased region" description="Gly residues" evidence="1">
    <location>
        <begin position="39"/>
        <end position="52"/>
    </location>
</feature>
<evidence type="ECO:0000313" key="3">
    <source>
        <dbReference type="Proteomes" id="UP000799438"/>
    </source>
</evidence>
<name>A0A6A6BB94_9PEZI</name>
<reference evidence="2" key="1">
    <citation type="journal article" date="2020" name="Stud. Mycol.">
        <title>101 Dothideomycetes genomes: a test case for predicting lifestyles and emergence of pathogens.</title>
        <authorList>
            <person name="Haridas S."/>
            <person name="Albert R."/>
            <person name="Binder M."/>
            <person name="Bloem J."/>
            <person name="Labutti K."/>
            <person name="Salamov A."/>
            <person name="Andreopoulos B."/>
            <person name="Baker S."/>
            <person name="Barry K."/>
            <person name="Bills G."/>
            <person name="Bluhm B."/>
            <person name="Cannon C."/>
            <person name="Castanera R."/>
            <person name="Culley D."/>
            <person name="Daum C."/>
            <person name="Ezra D."/>
            <person name="Gonzalez J."/>
            <person name="Henrissat B."/>
            <person name="Kuo A."/>
            <person name="Liang C."/>
            <person name="Lipzen A."/>
            <person name="Lutzoni F."/>
            <person name="Magnuson J."/>
            <person name="Mondo S."/>
            <person name="Nolan M."/>
            <person name="Ohm R."/>
            <person name="Pangilinan J."/>
            <person name="Park H.-J."/>
            <person name="Ramirez L."/>
            <person name="Alfaro M."/>
            <person name="Sun H."/>
            <person name="Tritt A."/>
            <person name="Yoshinaga Y."/>
            <person name="Zwiers L.-H."/>
            <person name="Turgeon B."/>
            <person name="Goodwin S."/>
            <person name="Spatafora J."/>
            <person name="Crous P."/>
            <person name="Grigoriev I."/>
        </authorList>
    </citation>
    <scope>NUCLEOTIDE SEQUENCE</scope>
    <source>
        <strain evidence="2">CBS 121167</strain>
    </source>
</reference>
<dbReference type="RefSeq" id="XP_033395900.1">
    <property type="nucleotide sequence ID" value="XM_033546789.1"/>
</dbReference>
<evidence type="ECO:0000313" key="2">
    <source>
        <dbReference type="EMBL" id="KAF2140187.1"/>
    </source>
</evidence>
<gene>
    <name evidence="2" type="ORF">K452DRAFT_52426</name>
</gene>
<proteinExistence type="predicted"/>